<dbReference type="SMART" id="SM00119">
    <property type="entry name" value="HECTc"/>
    <property type="match status" value="1"/>
</dbReference>
<evidence type="ECO:0000256" key="5">
    <source>
        <dbReference type="ARBA" id="ARBA00022786"/>
    </source>
</evidence>
<evidence type="ECO:0000256" key="3">
    <source>
        <dbReference type="ARBA" id="ARBA00012485"/>
    </source>
</evidence>
<dbReference type="GeneID" id="90539873"/>
<accession>A0AAX4J803</accession>
<dbReference type="Gene3D" id="3.30.2160.10">
    <property type="entry name" value="Hect, E3 ligase catalytic domain"/>
    <property type="match status" value="1"/>
</dbReference>
<keyword evidence="9" id="KW-1185">Reference proteome</keyword>
<dbReference type="InterPro" id="IPR035983">
    <property type="entry name" value="Hect_E3_ubiquitin_ligase"/>
</dbReference>
<organism evidence="8 9">
    <name type="scientific">Vairimorpha necatrix</name>
    <dbReference type="NCBI Taxonomy" id="6039"/>
    <lineage>
        <taxon>Eukaryota</taxon>
        <taxon>Fungi</taxon>
        <taxon>Fungi incertae sedis</taxon>
        <taxon>Microsporidia</taxon>
        <taxon>Nosematidae</taxon>
        <taxon>Vairimorpha</taxon>
    </lineage>
</organism>
<dbReference type="Gene3D" id="3.90.1750.10">
    <property type="entry name" value="Hect, E3 ligase catalytic domains"/>
    <property type="match status" value="1"/>
</dbReference>
<dbReference type="PANTHER" id="PTHR11254">
    <property type="entry name" value="HECT DOMAIN UBIQUITIN-PROTEIN LIGASE"/>
    <property type="match status" value="1"/>
</dbReference>
<evidence type="ECO:0000259" key="7">
    <source>
        <dbReference type="PROSITE" id="PS50237"/>
    </source>
</evidence>
<comment type="pathway">
    <text evidence="2">Protein modification; protein ubiquitination.</text>
</comment>
<evidence type="ECO:0000313" key="9">
    <source>
        <dbReference type="Proteomes" id="UP001334084"/>
    </source>
</evidence>
<keyword evidence="5 6" id="KW-0833">Ubl conjugation pathway</keyword>
<name>A0AAX4J803_9MICR</name>
<dbReference type="PROSITE" id="PS50237">
    <property type="entry name" value="HECT"/>
    <property type="match status" value="1"/>
</dbReference>
<dbReference type="InterPro" id="IPR050409">
    <property type="entry name" value="E3_ubiq-protein_ligase"/>
</dbReference>
<dbReference type="FunFam" id="3.30.2410.10:FF:000009">
    <property type="entry name" value="Probable E3 ubiquitin-protein ligase HECTD2"/>
    <property type="match status" value="1"/>
</dbReference>
<protein>
    <recommendedName>
        <fullName evidence="3">HECT-type E3 ubiquitin transferase</fullName>
        <ecNumber evidence="3">2.3.2.26</ecNumber>
    </recommendedName>
</protein>
<evidence type="ECO:0000256" key="4">
    <source>
        <dbReference type="ARBA" id="ARBA00022679"/>
    </source>
</evidence>
<feature type="active site" description="Glycyl thioester intermediate" evidence="6">
    <location>
        <position position="381"/>
    </location>
</feature>
<dbReference type="Proteomes" id="UP001334084">
    <property type="component" value="Chromosome 1"/>
</dbReference>
<evidence type="ECO:0000256" key="6">
    <source>
        <dbReference type="PROSITE-ProRule" id="PRU00104"/>
    </source>
</evidence>
<feature type="domain" description="HECT" evidence="7">
    <location>
        <begin position="83"/>
        <end position="414"/>
    </location>
</feature>
<dbReference type="EMBL" id="CP142726">
    <property type="protein sequence ID" value="WUR02066.1"/>
    <property type="molecule type" value="Genomic_DNA"/>
</dbReference>
<keyword evidence="4" id="KW-0808">Transferase</keyword>
<dbReference type="EC" id="2.3.2.26" evidence="3"/>
<dbReference type="GO" id="GO:0061630">
    <property type="term" value="F:ubiquitin protein ligase activity"/>
    <property type="evidence" value="ECO:0007669"/>
    <property type="project" value="UniProtKB-EC"/>
</dbReference>
<dbReference type="InterPro" id="IPR000569">
    <property type="entry name" value="HECT_dom"/>
</dbReference>
<proteinExistence type="predicted"/>
<dbReference type="AlphaFoldDB" id="A0AAX4J803"/>
<sequence length="414" mass="48963">MYVIGFILGLFAIIILKTLLEYCKDEKYGKQYKEVENFRNCKDQLYKIIHVRYGCRPKPIYEILLDRKNIFQESFKILKKMPESSLLPNNIIKIKYKDEKCDDLGGITREWITSLIDEFFATRNQLFYFLNDDLTEMFPIDKELIRENDLAYYKFLGKIIGRMIVSKVNANVKLHTIIWKQILDLSCDNTDFEKVDPLFYKNFTSLKEDPKTLIDLRTTFSENDFEFIKNGKNILVNEENINLYIDEYLKYKYVTKIDEQIGEIKNGLFEIIPKYCLNTFDENSFKMLICGAEKINMKNWIQNTTYENYNSKEKVIIWFWDIVKSFTDEEKTLLVHFVTGSNKVPGGGFEDLTGMREENKKFTVAKIACDHDKILPFARTCTNTLLLPEYSSKKKLKEKLLFAINECREGFEIF</sequence>
<dbReference type="Gene3D" id="3.30.2410.10">
    <property type="entry name" value="Hect, E3 ligase catalytic domain"/>
    <property type="match status" value="1"/>
</dbReference>
<gene>
    <name evidence="8" type="ORF">VNE69_01008</name>
</gene>
<dbReference type="RefSeq" id="XP_065328211.1">
    <property type="nucleotide sequence ID" value="XM_065472139.1"/>
</dbReference>
<evidence type="ECO:0000313" key="8">
    <source>
        <dbReference type="EMBL" id="WUR02066.1"/>
    </source>
</evidence>
<dbReference type="KEGG" id="vnx:VNE69_01008"/>
<comment type="catalytic activity">
    <reaction evidence="1">
        <text>S-ubiquitinyl-[E2 ubiquitin-conjugating enzyme]-L-cysteine + [acceptor protein]-L-lysine = [E2 ubiquitin-conjugating enzyme]-L-cysteine + N(6)-ubiquitinyl-[acceptor protein]-L-lysine.</text>
        <dbReference type="EC" id="2.3.2.26"/>
    </reaction>
</comment>
<reference evidence="8" key="1">
    <citation type="journal article" date="2024" name="BMC Genomics">
        <title>Functional annotation of a divergent genome using sequence and structure-based similarity.</title>
        <authorList>
            <person name="Svedberg D."/>
            <person name="Winiger R.R."/>
            <person name="Berg A."/>
            <person name="Sharma H."/>
            <person name="Tellgren-Roth C."/>
            <person name="Debrunner-Vossbrinck B.A."/>
            <person name="Vossbrinck C.R."/>
            <person name="Barandun J."/>
        </authorList>
    </citation>
    <scope>NUCLEOTIDE SEQUENCE</scope>
    <source>
        <strain evidence="8">Illinois isolate</strain>
    </source>
</reference>
<evidence type="ECO:0000256" key="1">
    <source>
        <dbReference type="ARBA" id="ARBA00000885"/>
    </source>
</evidence>
<dbReference type="SUPFAM" id="SSF56204">
    <property type="entry name" value="Hect, E3 ligase catalytic domain"/>
    <property type="match status" value="1"/>
</dbReference>
<dbReference type="Pfam" id="PF00632">
    <property type="entry name" value="HECT"/>
    <property type="match status" value="1"/>
</dbReference>
<dbReference type="PANTHER" id="PTHR11254:SF440">
    <property type="entry name" value="E3 UBIQUITIN-PROTEIN LIGASE NEDD-4"/>
    <property type="match status" value="1"/>
</dbReference>
<evidence type="ECO:0000256" key="2">
    <source>
        <dbReference type="ARBA" id="ARBA00004906"/>
    </source>
</evidence>